<dbReference type="PANTHER" id="PTHR11941">
    <property type="entry name" value="ENOYL-COA HYDRATASE-RELATED"/>
    <property type="match status" value="1"/>
</dbReference>
<gene>
    <name evidence="1" type="ORF">DQ384_08915</name>
</gene>
<dbReference type="InterPro" id="IPR029045">
    <property type="entry name" value="ClpP/crotonase-like_dom_sf"/>
</dbReference>
<name>A0A367FMQ2_9ACTN</name>
<organism evidence="1 2">
    <name type="scientific">Sphaerisporangium album</name>
    <dbReference type="NCBI Taxonomy" id="509200"/>
    <lineage>
        <taxon>Bacteria</taxon>
        <taxon>Bacillati</taxon>
        <taxon>Actinomycetota</taxon>
        <taxon>Actinomycetes</taxon>
        <taxon>Streptosporangiales</taxon>
        <taxon>Streptosporangiaceae</taxon>
        <taxon>Sphaerisporangium</taxon>
    </lineage>
</organism>
<dbReference type="AlphaFoldDB" id="A0A367FMQ2"/>
<sequence length="249" mass="26309">MPVLLDVDPRGRATLTLDRYAKRNSLDQAMLESFGEALGAVENDPAVRCVVLRGSNGFFCAGADISDWADPGPDRADRLSRLGTATFARLAALGVPTIALIERSALGGGLELALACDLRVTTEDAALGYPEARLGNLTAWGGIARLVDTVGQAHARRLFLTATPISGAEAARIGLVTEAVAADRLEAAAEELVEAVIACDPLALRVVKDTLAGYATRVPAEPAFAAFFSLSDASRERKQAFFQRKPTTK</sequence>
<dbReference type="Pfam" id="PF00378">
    <property type="entry name" value="ECH_1"/>
    <property type="match status" value="1"/>
</dbReference>
<dbReference type="SUPFAM" id="SSF52096">
    <property type="entry name" value="ClpP/crotonase"/>
    <property type="match status" value="1"/>
</dbReference>
<dbReference type="Proteomes" id="UP000253094">
    <property type="component" value="Unassembled WGS sequence"/>
</dbReference>
<dbReference type="PANTHER" id="PTHR11941:SF54">
    <property type="entry name" value="ENOYL-COA HYDRATASE, MITOCHONDRIAL"/>
    <property type="match status" value="1"/>
</dbReference>
<dbReference type="GO" id="GO:0006635">
    <property type="term" value="P:fatty acid beta-oxidation"/>
    <property type="evidence" value="ECO:0007669"/>
    <property type="project" value="TreeGrafter"/>
</dbReference>
<keyword evidence="2" id="KW-1185">Reference proteome</keyword>
<dbReference type="EMBL" id="QOIL01000004">
    <property type="protein sequence ID" value="RCG31666.1"/>
    <property type="molecule type" value="Genomic_DNA"/>
</dbReference>
<comment type="caution">
    <text evidence="1">The sequence shown here is derived from an EMBL/GenBank/DDBJ whole genome shotgun (WGS) entry which is preliminary data.</text>
</comment>
<dbReference type="InterPro" id="IPR001753">
    <property type="entry name" value="Enoyl-CoA_hydra/iso"/>
</dbReference>
<evidence type="ECO:0000313" key="2">
    <source>
        <dbReference type="Proteomes" id="UP000253094"/>
    </source>
</evidence>
<dbReference type="CDD" id="cd06558">
    <property type="entry name" value="crotonase-like"/>
    <property type="match status" value="1"/>
</dbReference>
<dbReference type="RefSeq" id="WP_114028236.1">
    <property type="nucleotide sequence ID" value="NZ_QOIL01000004.1"/>
</dbReference>
<proteinExistence type="predicted"/>
<protein>
    <submittedName>
        <fullName evidence="1">Enoyl-CoA hydratase/isomerase family protein</fullName>
    </submittedName>
</protein>
<dbReference type="OrthoDB" id="4608673at2"/>
<evidence type="ECO:0000313" key="1">
    <source>
        <dbReference type="EMBL" id="RCG31666.1"/>
    </source>
</evidence>
<reference evidence="1 2" key="1">
    <citation type="submission" date="2018-06" db="EMBL/GenBank/DDBJ databases">
        <title>Sphaerisporangium craniellae sp. nov., isolated from a marine sponge in the South China Sea.</title>
        <authorList>
            <person name="Li L."/>
        </authorList>
    </citation>
    <scope>NUCLEOTIDE SEQUENCE [LARGE SCALE GENOMIC DNA]</scope>
    <source>
        <strain evidence="1 2">CCTCC AA 208026</strain>
    </source>
</reference>
<accession>A0A367FMQ2</accession>
<dbReference type="GO" id="GO:0016853">
    <property type="term" value="F:isomerase activity"/>
    <property type="evidence" value="ECO:0007669"/>
    <property type="project" value="UniProtKB-KW"/>
</dbReference>
<keyword evidence="1" id="KW-0413">Isomerase</keyword>
<dbReference type="Gene3D" id="3.90.226.10">
    <property type="entry name" value="2-enoyl-CoA Hydratase, Chain A, domain 1"/>
    <property type="match status" value="1"/>
</dbReference>